<protein>
    <submittedName>
        <fullName evidence="3">S9 family peptidase</fullName>
    </submittedName>
</protein>
<evidence type="ECO:0000313" key="3">
    <source>
        <dbReference type="EMBL" id="QQD18110.1"/>
    </source>
</evidence>
<proteinExistence type="predicted"/>
<keyword evidence="1" id="KW-0378">Hydrolase</keyword>
<evidence type="ECO:0000256" key="1">
    <source>
        <dbReference type="ARBA" id="ARBA00022801"/>
    </source>
</evidence>
<dbReference type="SUPFAM" id="SSF53474">
    <property type="entry name" value="alpha/beta-Hydrolases"/>
    <property type="match status" value="1"/>
</dbReference>
<reference evidence="3 4" key="1">
    <citation type="submission" date="2020-12" db="EMBL/GenBank/DDBJ databases">
        <authorList>
            <person name="Shan Y."/>
        </authorList>
    </citation>
    <scope>NUCLEOTIDE SEQUENCE [LARGE SCALE GENOMIC DNA]</scope>
    <source>
        <strain evidence="4">csc3.9</strain>
    </source>
</reference>
<dbReference type="GO" id="GO:0006508">
    <property type="term" value="P:proteolysis"/>
    <property type="evidence" value="ECO:0007669"/>
    <property type="project" value="InterPro"/>
</dbReference>
<dbReference type="InterPro" id="IPR029058">
    <property type="entry name" value="AB_hydrolase_fold"/>
</dbReference>
<sequence>MKWMRWWGLGLLLTVCLPVLGDDRKVAAEPVDIAVYGQLPGIEHVALSLSGKYISLATQVNDKRILLVAEVGGSILHRIDLGNLKLRGLGWAGDDHVIIRTSSTVNLGFEYGGRHELFNLMILERESGDMDWPLANSKKVLNAAFHYHPPMMKEGRWHQCVDTLPLRHSTLTQDAWITNFDLELTCIDLNEGKMHLIERGREDGDGWLVGPGVEVLARASYDQQKQRWRLWAGAEGSTLINRVEPIREFESRYGSYNIVGQGRRKGTVIYAVNRQHLVEVPLSGEQGAELYGNDIVDSLHFDSVTGLHNGYTLLGDIPELVMLDPAHQARVVGTRKAFPNLNVHFKSWSRDMERIVVYTDGAGDSGTWWIVDIAKGSAEVLGVNYPALKPHHVGAISMLRYQSSDGLPISAVVTTPPGDKEGPFPLLVLPHGGPESRDYLGFDWMAQAFASRGYIVLQPNYRGSAGYGIAFRNAGFGEVGNGMHRDIQSGVAALAERGDIDPERVCILGASFGGYLALAAVTLDKGRYRCAVSVAGVSDPVSDLRKDEMHRAYASQRYWRDYFGVSSSRDDELDALSPLKHAKRASAPILLIHGEDDTVVESRHSKRMASKLKSADKPYKYVELDEEDHYLSRAATRQKMLKVALDFVIKHNPPNGVEP</sequence>
<organism evidence="3 4">
    <name type="scientific">Spongiibacter nanhainus</name>
    <dbReference type="NCBI Taxonomy" id="2794344"/>
    <lineage>
        <taxon>Bacteria</taxon>
        <taxon>Pseudomonadati</taxon>
        <taxon>Pseudomonadota</taxon>
        <taxon>Gammaproteobacteria</taxon>
        <taxon>Cellvibrionales</taxon>
        <taxon>Spongiibacteraceae</taxon>
        <taxon>Spongiibacter</taxon>
    </lineage>
</organism>
<dbReference type="Gene3D" id="3.40.50.1820">
    <property type="entry name" value="alpha/beta hydrolase"/>
    <property type="match status" value="1"/>
</dbReference>
<dbReference type="PANTHER" id="PTHR42776">
    <property type="entry name" value="SERINE PEPTIDASE S9 FAMILY MEMBER"/>
    <property type="match status" value="1"/>
</dbReference>
<accession>A0A7T4UR86</accession>
<dbReference type="KEGG" id="snan:I6N98_17505"/>
<dbReference type="GO" id="GO:0004252">
    <property type="term" value="F:serine-type endopeptidase activity"/>
    <property type="evidence" value="ECO:0007669"/>
    <property type="project" value="TreeGrafter"/>
</dbReference>
<dbReference type="PANTHER" id="PTHR42776:SF27">
    <property type="entry name" value="DIPEPTIDYL PEPTIDASE FAMILY MEMBER 6"/>
    <property type="match status" value="1"/>
</dbReference>
<dbReference type="EMBL" id="CP066167">
    <property type="protein sequence ID" value="QQD18110.1"/>
    <property type="molecule type" value="Genomic_DNA"/>
</dbReference>
<feature type="domain" description="Peptidase S9 prolyl oligopeptidase catalytic" evidence="2">
    <location>
        <begin position="442"/>
        <end position="651"/>
    </location>
</feature>
<gene>
    <name evidence="3" type="ORF">I6N98_17505</name>
</gene>
<dbReference type="InterPro" id="IPR001375">
    <property type="entry name" value="Peptidase_S9_cat"/>
</dbReference>
<evidence type="ECO:0000259" key="2">
    <source>
        <dbReference type="Pfam" id="PF00326"/>
    </source>
</evidence>
<dbReference type="AlphaFoldDB" id="A0A7T4UR86"/>
<dbReference type="Pfam" id="PF00326">
    <property type="entry name" value="Peptidase_S9"/>
    <property type="match status" value="1"/>
</dbReference>
<evidence type="ECO:0000313" key="4">
    <source>
        <dbReference type="Proteomes" id="UP000596063"/>
    </source>
</evidence>
<keyword evidence="4" id="KW-1185">Reference proteome</keyword>
<name>A0A7T4UR86_9GAMM</name>
<dbReference type="RefSeq" id="WP_198569608.1">
    <property type="nucleotide sequence ID" value="NZ_CP066167.1"/>
</dbReference>
<dbReference type="Proteomes" id="UP000596063">
    <property type="component" value="Chromosome"/>
</dbReference>